<dbReference type="Gene3D" id="3.40.50.300">
    <property type="entry name" value="P-loop containing nucleotide triphosphate hydrolases"/>
    <property type="match status" value="1"/>
</dbReference>
<evidence type="ECO:0000256" key="6">
    <source>
        <dbReference type="ARBA" id="ARBA00022840"/>
    </source>
</evidence>
<dbReference type="InterPro" id="IPR017871">
    <property type="entry name" value="ABC_transporter-like_CS"/>
</dbReference>
<evidence type="ECO:0000256" key="9">
    <source>
        <dbReference type="SAM" id="Phobius"/>
    </source>
</evidence>
<feature type="transmembrane region" description="Helical" evidence="9">
    <location>
        <begin position="183"/>
        <end position="204"/>
    </location>
</feature>
<dbReference type="SUPFAM" id="SSF90123">
    <property type="entry name" value="ABC transporter transmembrane region"/>
    <property type="match status" value="1"/>
</dbReference>
<feature type="domain" description="ABC transporter" evidence="10">
    <location>
        <begin position="487"/>
        <end position="698"/>
    </location>
</feature>
<dbReference type="InterPro" id="IPR050835">
    <property type="entry name" value="ABC_transporter_sub-D"/>
</dbReference>
<dbReference type="SMART" id="SM00382">
    <property type="entry name" value="AAA"/>
    <property type="match status" value="1"/>
</dbReference>
<dbReference type="Pfam" id="PF06472">
    <property type="entry name" value="ABC_membrane_2"/>
    <property type="match status" value="1"/>
</dbReference>
<name>A0ABU0JEH2_9HYPH</name>
<protein>
    <submittedName>
        <fullName evidence="12">ATP-binding cassette transporter</fullName>
    </submittedName>
</protein>
<feature type="domain" description="ABC transmembrane type-1" evidence="11">
    <location>
        <begin position="149"/>
        <end position="450"/>
    </location>
</feature>
<dbReference type="PANTHER" id="PTHR11384">
    <property type="entry name" value="ATP-BINDING CASSETTE, SUB-FAMILY D MEMBER"/>
    <property type="match status" value="1"/>
</dbReference>
<evidence type="ECO:0000259" key="10">
    <source>
        <dbReference type="PROSITE" id="PS50893"/>
    </source>
</evidence>
<dbReference type="InterPro" id="IPR027417">
    <property type="entry name" value="P-loop_NTPase"/>
</dbReference>
<keyword evidence="13" id="KW-1185">Reference proteome</keyword>
<dbReference type="PANTHER" id="PTHR11384:SF59">
    <property type="entry name" value="LYSOSOMAL COBALAMIN TRANSPORTER ABCD4"/>
    <property type="match status" value="1"/>
</dbReference>
<dbReference type="PROSITE" id="PS50929">
    <property type="entry name" value="ABC_TM1F"/>
    <property type="match status" value="1"/>
</dbReference>
<dbReference type="InterPro" id="IPR011527">
    <property type="entry name" value="ABC1_TM_dom"/>
</dbReference>
<feature type="transmembrane region" description="Helical" evidence="9">
    <location>
        <begin position="27"/>
        <end position="44"/>
    </location>
</feature>
<dbReference type="Proteomes" id="UP001242480">
    <property type="component" value="Unassembled WGS sequence"/>
</dbReference>
<evidence type="ECO:0000256" key="7">
    <source>
        <dbReference type="ARBA" id="ARBA00022989"/>
    </source>
</evidence>
<dbReference type="InterPro" id="IPR003439">
    <property type="entry name" value="ABC_transporter-like_ATP-bd"/>
</dbReference>
<evidence type="ECO:0000256" key="1">
    <source>
        <dbReference type="ARBA" id="ARBA00004651"/>
    </source>
</evidence>
<sequence length="701" mass="77133">MIRILAGLSILAALGFGAGTTFSTAPVYLPIAAIILAGVLALSARLPTIMSFLIGLFALSFLLLGAITAANEAGFVPDVLVPFLPPPHAALVAAALALVNYGVCFIPVVRGVIDKAAPYFEARESSELELGWFGTWRMPERWIGLGLFAVIIVLNVIQVYLTVLFNYNNNKLFTALQDKDVATFWSAILTFSIVAAIYIIRYMFEYYLTELMRVHWRRWLTKRYLDEWLGNKTHYRMALQAGPTDNPDQRISEDVRDFVANTTGFYVQIFVTSLTLYAFIQILWSISAQFPYRIGGFDLSVIPGYLVWMSLALAVIATMVSHLIGRQLVGLNFRKQKVEADFRFNLVRVRENTEQIALLNGETTETGGLMHRFAAIFRITIDLAIRQVKLGSWVNGFGQAMNVLPLVLLAPAYFTNAAMKLGSLTQTNQAFGQVMDSFSFFINFYSSIAEYKAILNRLTTFDQAIAKVEASRMQGIGVEPGKDRGALSTTDLALTLPDGRPLLDKAALVFRRGERTLVTGPSGSGKTTLFRALSGIWPFGSGRIEVPEGETVMLLPQRPYMPLGSLRAALAYPSPETAYPDDALRAALETVGLGHLDDQLDRAENWTNALSGGEQQRVAIVRALLRKPQWLFLDEATAALDEQAEAAVYEALRRALPQTTIVSIGHRSSLVALHDRRIAIETEGGTGRIADAPLQAFGTAG</sequence>
<evidence type="ECO:0000256" key="5">
    <source>
        <dbReference type="ARBA" id="ARBA00022741"/>
    </source>
</evidence>
<reference evidence="12 13" key="1">
    <citation type="submission" date="2023-07" db="EMBL/GenBank/DDBJ databases">
        <title>Genomic Encyclopedia of Type Strains, Phase IV (KMG-IV): sequencing the most valuable type-strain genomes for metagenomic binning, comparative biology and taxonomic classification.</title>
        <authorList>
            <person name="Goeker M."/>
        </authorList>
    </citation>
    <scope>NUCLEOTIDE SEQUENCE [LARGE SCALE GENOMIC DNA]</scope>
    <source>
        <strain evidence="12 13">DSM 19619</strain>
    </source>
</reference>
<dbReference type="InterPro" id="IPR003593">
    <property type="entry name" value="AAA+_ATPase"/>
</dbReference>
<evidence type="ECO:0000313" key="13">
    <source>
        <dbReference type="Proteomes" id="UP001242480"/>
    </source>
</evidence>
<evidence type="ECO:0000259" key="11">
    <source>
        <dbReference type="PROSITE" id="PS50929"/>
    </source>
</evidence>
<evidence type="ECO:0000256" key="4">
    <source>
        <dbReference type="ARBA" id="ARBA00022692"/>
    </source>
</evidence>
<keyword evidence="3" id="KW-0813">Transport</keyword>
<dbReference type="CDD" id="cd03223">
    <property type="entry name" value="ABCD_peroxisomal_ALDP"/>
    <property type="match status" value="1"/>
</dbReference>
<keyword evidence="6 12" id="KW-0067">ATP-binding</keyword>
<feature type="transmembrane region" description="Helical" evidence="9">
    <location>
        <begin position="306"/>
        <end position="325"/>
    </location>
</feature>
<evidence type="ECO:0000256" key="2">
    <source>
        <dbReference type="ARBA" id="ARBA00005417"/>
    </source>
</evidence>
<dbReference type="GO" id="GO:0005524">
    <property type="term" value="F:ATP binding"/>
    <property type="evidence" value="ECO:0007669"/>
    <property type="project" value="UniProtKB-KW"/>
</dbReference>
<evidence type="ECO:0000313" key="12">
    <source>
        <dbReference type="EMBL" id="MDQ0472675.1"/>
    </source>
</evidence>
<dbReference type="Gene3D" id="1.20.1560.10">
    <property type="entry name" value="ABC transporter type 1, transmembrane domain"/>
    <property type="match status" value="1"/>
</dbReference>
<comment type="caution">
    <text evidence="12">The sequence shown here is derived from an EMBL/GenBank/DDBJ whole genome shotgun (WGS) entry which is preliminary data.</text>
</comment>
<dbReference type="PROSITE" id="PS50893">
    <property type="entry name" value="ABC_TRANSPORTER_2"/>
    <property type="match status" value="1"/>
</dbReference>
<evidence type="ECO:0000256" key="3">
    <source>
        <dbReference type="ARBA" id="ARBA00022448"/>
    </source>
</evidence>
<dbReference type="RefSeq" id="WP_307279836.1">
    <property type="nucleotide sequence ID" value="NZ_JAUSVX010000013.1"/>
</dbReference>
<keyword evidence="7 9" id="KW-1133">Transmembrane helix</keyword>
<dbReference type="EMBL" id="JAUSVX010000013">
    <property type="protein sequence ID" value="MDQ0472675.1"/>
    <property type="molecule type" value="Genomic_DNA"/>
</dbReference>
<keyword evidence="4 9" id="KW-0812">Transmembrane</keyword>
<gene>
    <name evidence="12" type="ORF">QO011_005705</name>
</gene>
<feature type="transmembrane region" description="Helical" evidence="9">
    <location>
        <begin position="265"/>
        <end position="286"/>
    </location>
</feature>
<dbReference type="PROSITE" id="PS00211">
    <property type="entry name" value="ABC_TRANSPORTER_1"/>
    <property type="match status" value="1"/>
</dbReference>
<keyword evidence="5" id="KW-0547">Nucleotide-binding</keyword>
<feature type="transmembrane region" description="Helical" evidence="9">
    <location>
        <begin position="142"/>
        <end position="163"/>
    </location>
</feature>
<comment type="similarity">
    <text evidence="2">Belongs to the ABC transporter superfamily.</text>
</comment>
<accession>A0ABU0JEH2</accession>
<feature type="transmembrane region" description="Helical" evidence="9">
    <location>
        <begin position="90"/>
        <end position="113"/>
    </location>
</feature>
<feature type="transmembrane region" description="Helical" evidence="9">
    <location>
        <begin position="51"/>
        <end position="70"/>
    </location>
</feature>
<evidence type="ECO:0000256" key="8">
    <source>
        <dbReference type="ARBA" id="ARBA00023136"/>
    </source>
</evidence>
<dbReference type="Pfam" id="PF00005">
    <property type="entry name" value="ABC_tran"/>
    <property type="match status" value="1"/>
</dbReference>
<organism evidence="12 13">
    <name type="scientific">Labrys wisconsinensis</name>
    <dbReference type="NCBI Taxonomy" id="425677"/>
    <lineage>
        <taxon>Bacteria</taxon>
        <taxon>Pseudomonadati</taxon>
        <taxon>Pseudomonadota</taxon>
        <taxon>Alphaproteobacteria</taxon>
        <taxon>Hyphomicrobiales</taxon>
        <taxon>Xanthobacteraceae</taxon>
        <taxon>Labrys</taxon>
    </lineage>
</organism>
<dbReference type="InterPro" id="IPR036640">
    <property type="entry name" value="ABC1_TM_sf"/>
</dbReference>
<comment type="subcellular location">
    <subcellularLocation>
        <location evidence="1">Cell membrane</location>
        <topology evidence="1">Multi-pass membrane protein</topology>
    </subcellularLocation>
</comment>
<proteinExistence type="inferred from homology"/>
<dbReference type="SUPFAM" id="SSF52540">
    <property type="entry name" value="P-loop containing nucleoside triphosphate hydrolases"/>
    <property type="match status" value="1"/>
</dbReference>
<keyword evidence="8 9" id="KW-0472">Membrane</keyword>